<keyword evidence="5" id="KW-1185">Reference proteome</keyword>
<feature type="signal peptide" evidence="1">
    <location>
        <begin position="1"/>
        <end position="21"/>
    </location>
</feature>
<proteinExistence type="predicted"/>
<reference evidence="4" key="2">
    <citation type="submission" date="2010-08" db="EMBL/GenBank/DDBJ databases">
        <title>Complete sequence of Fibrobacter succinogenes subsp. succinogenes S85.</title>
        <authorList>
            <person name="Durkin A.S."/>
            <person name="Nelson K.E."/>
            <person name="Morrison M."/>
            <person name="Forsberg C.W."/>
            <person name="Wilson D.B."/>
            <person name="Russell J.B."/>
            <person name="Cann I.K.O."/>
            <person name="Mackie R.I."/>
            <person name="White B.A."/>
        </authorList>
    </citation>
    <scope>NUCLEOTIDE SEQUENCE [LARGE SCALE GENOMIC DNA]</scope>
    <source>
        <strain evidence="4">ATCC 19169 / S85</strain>
    </source>
</reference>
<dbReference type="HOGENOM" id="CLU_1658227_0_0_0"/>
<keyword evidence="1" id="KW-0732">Signal</keyword>
<name>C9RMA8_FIBSS</name>
<reference evidence="2 5" key="1">
    <citation type="submission" date="2009-10" db="EMBL/GenBank/DDBJ databases">
        <title>Complete sequence of Fibrobacter succinogenes subsp. succinogenes S85.</title>
        <authorList>
            <consortium name="US DOE Joint Genome Institute"/>
            <person name="Lucas S."/>
            <person name="Copeland A."/>
            <person name="Lapidus A."/>
            <person name="Glavina del Rio T."/>
            <person name="Tice H."/>
            <person name="Bruce D."/>
            <person name="Goodwin L."/>
            <person name="Pitluck S."/>
            <person name="Chertkov O."/>
            <person name="Detter J.C."/>
            <person name="Han C."/>
            <person name="Tapia R."/>
            <person name="Larimer F."/>
            <person name="Land M."/>
            <person name="Hauser L."/>
            <person name="Kyrpides N."/>
            <person name="Mikhailova N."/>
            <person name="Weimer P.J."/>
            <person name="Stevenson D.M."/>
            <person name="Boyum J."/>
            <person name="Brumm P.I."/>
            <person name="Mead D."/>
        </authorList>
    </citation>
    <scope>NUCLEOTIDE SEQUENCE [LARGE SCALE GENOMIC DNA]</scope>
    <source>
        <strain evidence="5">ATCC 19169 / S85</strain>
        <strain evidence="2">S85</strain>
    </source>
</reference>
<dbReference type="EMBL" id="CP002158">
    <property type="protein sequence ID" value="ADL25929.1"/>
    <property type="molecule type" value="Genomic_DNA"/>
</dbReference>
<evidence type="ECO:0000313" key="4">
    <source>
        <dbReference type="Proteomes" id="UP000000517"/>
    </source>
</evidence>
<sequence length="159" mass="18920">MNKLMLTCAMSLMLLSTSAMALTINVEPKKEEHSRVAPPPPPPPAPSITCKFAEPKCDRHDRIHAERYSNDQKMYSRGECYRGDKERKFDFYCDNGDVWMQIDYRRDRADRINCMDPKRGKYFAARSINECEDLYRNYKRHEQPRKKHYERDGLRGHRE</sequence>
<dbReference type="RefSeq" id="WP_014547161.1">
    <property type="nucleotide sequence ID" value="NC_013410.1"/>
</dbReference>
<organism evidence="3 4">
    <name type="scientific">Fibrobacter succinogenes (strain ATCC 19169 / S85)</name>
    <dbReference type="NCBI Taxonomy" id="59374"/>
    <lineage>
        <taxon>Bacteria</taxon>
        <taxon>Pseudomonadati</taxon>
        <taxon>Fibrobacterota</taxon>
        <taxon>Fibrobacteria</taxon>
        <taxon>Fibrobacterales</taxon>
        <taxon>Fibrobacteraceae</taxon>
        <taxon>Fibrobacter</taxon>
    </lineage>
</organism>
<dbReference type="EMBL" id="CP001792">
    <property type="protein sequence ID" value="ACX76140.1"/>
    <property type="molecule type" value="Genomic_DNA"/>
</dbReference>
<evidence type="ECO:0008006" key="6">
    <source>
        <dbReference type="Google" id="ProtNLM"/>
    </source>
</evidence>
<evidence type="ECO:0000256" key="1">
    <source>
        <dbReference type="SAM" id="SignalP"/>
    </source>
</evidence>
<dbReference type="OrthoDB" id="9811988at2"/>
<evidence type="ECO:0000313" key="3">
    <source>
        <dbReference type="EMBL" id="ADL25929.1"/>
    </source>
</evidence>
<accession>C9RMA8</accession>
<gene>
    <name evidence="2" type="ordered locus">Fisuc_2555</name>
    <name evidence="3" type="ordered locus">FSU_3125</name>
</gene>
<dbReference type="Proteomes" id="UP000001497">
    <property type="component" value="Chromosome"/>
</dbReference>
<feature type="chain" id="PRO_5003000251" description="Lipoprotein" evidence="1">
    <location>
        <begin position="22"/>
        <end position="159"/>
    </location>
</feature>
<evidence type="ECO:0000313" key="5">
    <source>
        <dbReference type="Proteomes" id="UP000001497"/>
    </source>
</evidence>
<protein>
    <recommendedName>
        <fullName evidence="6">Lipoprotein</fullName>
    </recommendedName>
</protein>
<dbReference type="KEGG" id="fsu:Fisuc_2555"/>
<dbReference type="Proteomes" id="UP000000517">
    <property type="component" value="Chromosome"/>
</dbReference>
<dbReference type="KEGG" id="fsc:FSU_3125"/>
<reference evidence="3" key="3">
    <citation type="submission" date="2010-08" db="EMBL/GenBank/DDBJ databases">
        <authorList>
            <person name="Durkin A.S."/>
            <person name="Nelson K.E."/>
            <person name="Morrison M."/>
            <person name="Forsberg C.W."/>
            <person name="Wilson D.B."/>
            <person name="Russell J.B."/>
            <person name="Cann I.K.O."/>
            <person name="Mackie R.I."/>
            <person name="White B.A."/>
        </authorList>
    </citation>
    <scope>NUCLEOTIDE SEQUENCE</scope>
    <source>
        <strain evidence="3">S85</strain>
    </source>
</reference>
<dbReference type="AlphaFoldDB" id="C9RMA8"/>
<evidence type="ECO:0000313" key="2">
    <source>
        <dbReference type="EMBL" id="ACX76140.1"/>
    </source>
</evidence>